<dbReference type="Gene3D" id="2.60.120.380">
    <property type="match status" value="1"/>
</dbReference>
<feature type="chain" id="PRO_5032910536" evidence="2">
    <location>
        <begin position="21"/>
        <end position="584"/>
    </location>
</feature>
<dbReference type="AlphaFoldDB" id="A0A840S440"/>
<evidence type="ECO:0000256" key="2">
    <source>
        <dbReference type="SAM" id="SignalP"/>
    </source>
</evidence>
<dbReference type="Pfam" id="PF13365">
    <property type="entry name" value="Trypsin_2"/>
    <property type="match status" value="1"/>
</dbReference>
<dbReference type="SUPFAM" id="SSF50494">
    <property type="entry name" value="Trypsin-like serine proteases"/>
    <property type="match status" value="1"/>
</dbReference>
<sequence>MKLTPMVLALGAALFSLSSAALTLDAKPMQVGQAVRAELSLAPSQAESQAQTERRIERRLSQAGVDYIKVRFSEFQLPAGAYVLVSSADGQEVHRYDGQARNNRTFDRAQGEDGQTRFSAMSVFGDSATVTLVLPAGVAWGAANKLKVDQFHAGKMSLAESMQVRPMSVCGTDERRDAVCFANSNPTEYDRSRPVARLLMAGSGLCTGWRVGASNHMFTNNHCFADQATLTNTEVWFNYQNTACGGSTQGTVVKVTGGTLLKTDATLDYSLFTINDFSKVASFGYLGLDVSVPVLGSKIFIAQHGAGKPKQLALTSDRNGGGACQIDNADANGNAAGTDVAYYCDTEGGSSGSPVIAGANKNVIALHHFGGCTNQGVKMSKIWPQVASFFNNQVPVGDTGAPSNQAPVANFTAACTGLVCQFNGSGSTDADGSIASYAWNFGDGRTGTGAQTSNSYAAAGSFNVTLTVTDDRGATATKTTTVYPTTVSTGFPKTNLSAAKDAWLRYVYVVPAGKTSVTFTTSGGTGDADLYLRNGLAPEQTSYGCRSWSTSNTETCSLTVKAGDSVHIGVRAYSAFSGLTLNLK</sequence>
<protein>
    <submittedName>
        <fullName evidence="4">PKD repeat protein</fullName>
    </submittedName>
</protein>
<feature type="signal peptide" evidence="2">
    <location>
        <begin position="1"/>
        <end position="20"/>
    </location>
</feature>
<dbReference type="PANTHER" id="PTHR36234:SF5">
    <property type="entry name" value="LYSYL ENDOPEPTIDASE"/>
    <property type="match status" value="1"/>
</dbReference>
<dbReference type="InterPro" id="IPR013783">
    <property type="entry name" value="Ig-like_fold"/>
</dbReference>
<dbReference type="InterPro" id="IPR009003">
    <property type="entry name" value="Peptidase_S1_PA"/>
</dbReference>
<organism evidence="4 5">
    <name type="scientific">Inhella inkyongensis</name>
    <dbReference type="NCBI Taxonomy" id="392593"/>
    <lineage>
        <taxon>Bacteria</taxon>
        <taxon>Pseudomonadati</taxon>
        <taxon>Pseudomonadota</taxon>
        <taxon>Betaproteobacteria</taxon>
        <taxon>Burkholderiales</taxon>
        <taxon>Sphaerotilaceae</taxon>
        <taxon>Inhella</taxon>
    </lineage>
</organism>
<evidence type="ECO:0000313" key="4">
    <source>
        <dbReference type="EMBL" id="MBB5203584.1"/>
    </source>
</evidence>
<dbReference type="EMBL" id="JACHHO010000001">
    <property type="protein sequence ID" value="MBB5203584.1"/>
    <property type="molecule type" value="Genomic_DNA"/>
</dbReference>
<keyword evidence="2" id="KW-0732">Signal</keyword>
<dbReference type="RefSeq" id="WP_138857371.1">
    <property type="nucleotide sequence ID" value="NZ_CP040709.1"/>
</dbReference>
<evidence type="ECO:0000256" key="1">
    <source>
        <dbReference type="ARBA" id="ARBA00001913"/>
    </source>
</evidence>
<dbReference type="InterPro" id="IPR035986">
    <property type="entry name" value="PKD_dom_sf"/>
</dbReference>
<dbReference type="Pfam" id="PF04151">
    <property type="entry name" value="PPC"/>
    <property type="match status" value="1"/>
</dbReference>
<keyword evidence="5" id="KW-1185">Reference proteome</keyword>
<proteinExistence type="predicted"/>
<dbReference type="CDD" id="cd00146">
    <property type="entry name" value="PKD"/>
    <property type="match status" value="1"/>
</dbReference>
<evidence type="ECO:0000259" key="3">
    <source>
        <dbReference type="PROSITE" id="PS50093"/>
    </source>
</evidence>
<dbReference type="Gene3D" id="2.40.10.10">
    <property type="entry name" value="Trypsin-like serine proteases"/>
    <property type="match status" value="2"/>
</dbReference>
<evidence type="ECO:0000313" key="5">
    <source>
        <dbReference type="Proteomes" id="UP000554837"/>
    </source>
</evidence>
<dbReference type="OrthoDB" id="3296006at2"/>
<dbReference type="SMART" id="SM00089">
    <property type="entry name" value="PKD"/>
    <property type="match status" value="1"/>
</dbReference>
<feature type="domain" description="PKD" evidence="3">
    <location>
        <begin position="403"/>
        <end position="489"/>
    </location>
</feature>
<comment type="caution">
    <text evidence="4">The sequence shown here is derived from an EMBL/GenBank/DDBJ whole genome shotgun (WGS) entry which is preliminary data.</text>
</comment>
<accession>A0A840S440</accession>
<gene>
    <name evidence="4" type="ORF">HNQ51_000877</name>
</gene>
<dbReference type="InterPro" id="IPR022409">
    <property type="entry name" value="PKD/Chitinase_dom"/>
</dbReference>
<dbReference type="InterPro" id="IPR000601">
    <property type="entry name" value="PKD_dom"/>
</dbReference>
<name>A0A840S440_9BURK</name>
<dbReference type="InterPro" id="IPR007280">
    <property type="entry name" value="Peptidase_C_arc/bac"/>
</dbReference>
<dbReference type="Proteomes" id="UP000554837">
    <property type="component" value="Unassembled WGS sequence"/>
</dbReference>
<dbReference type="Pfam" id="PF18911">
    <property type="entry name" value="PKD_4"/>
    <property type="match status" value="1"/>
</dbReference>
<dbReference type="PROSITE" id="PS50093">
    <property type="entry name" value="PKD"/>
    <property type="match status" value="1"/>
</dbReference>
<dbReference type="SUPFAM" id="SSF49299">
    <property type="entry name" value="PKD domain"/>
    <property type="match status" value="1"/>
</dbReference>
<reference evidence="4 5" key="1">
    <citation type="submission" date="2020-08" db="EMBL/GenBank/DDBJ databases">
        <title>Genomic Encyclopedia of Type Strains, Phase IV (KMG-IV): sequencing the most valuable type-strain genomes for metagenomic binning, comparative biology and taxonomic classification.</title>
        <authorList>
            <person name="Goeker M."/>
        </authorList>
    </citation>
    <scope>NUCLEOTIDE SEQUENCE [LARGE SCALE GENOMIC DNA]</scope>
    <source>
        <strain evidence="4 5">DSM 23958</strain>
    </source>
</reference>
<comment type="cofactor">
    <cofactor evidence="1">
        <name>Ca(2+)</name>
        <dbReference type="ChEBI" id="CHEBI:29108"/>
    </cofactor>
</comment>
<dbReference type="PANTHER" id="PTHR36234">
    <property type="entry name" value="LYSYL ENDOPEPTIDASE"/>
    <property type="match status" value="1"/>
</dbReference>
<dbReference type="InterPro" id="IPR043504">
    <property type="entry name" value="Peptidase_S1_PA_chymotrypsin"/>
</dbReference>
<dbReference type="Gene3D" id="2.60.40.10">
    <property type="entry name" value="Immunoglobulins"/>
    <property type="match status" value="1"/>
</dbReference>